<dbReference type="RefSeq" id="WP_186863675.1">
    <property type="nucleotide sequence ID" value="NZ_JACOGC010000005.1"/>
</dbReference>
<feature type="region of interest" description="Disordered" evidence="14">
    <location>
        <begin position="1"/>
        <end position="30"/>
    </location>
</feature>
<dbReference type="Gene3D" id="6.10.250.2080">
    <property type="match status" value="1"/>
</dbReference>
<evidence type="ECO:0000256" key="2">
    <source>
        <dbReference type="ARBA" id="ARBA00010690"/>
    </source>
</evidence>
<accession>A0ABR6YQF6</accession>
<dbReference type="InterPro" id="IPR029025">
    <property type="entry name" value="T3SS_substrate_exporter_C"/>
</dbReference>
<dbReference type="PANTHER" id="PTHR30531:SF12">
    <property type="entry name" value="FLAGELLAR BIOSYNTHETIC PROTEIN FLHB"/>
    <property type="match status" value="1"/>
</dbReference>
<evidence type="ECO:0000256" key="7">
    <source>
        <dbReference type="ARBA" id="ARBA00022795"/>
    </source>
</evidence>
<feature type="compositionally biased region" description="Basic and acidic residues" evidence="14">
    <location>
        <begin position="7"/>
        <end position="30"/>
    </location>
</feature>
<evidence type="ECO:0000256" key="10">
    <source>
        <dbReference type="ARBA" id="ARBA00023136"/>
    </source>
</evidence>
<evidence type="ECO:0000256" key="8">
    <source>
        <dbReference type="ARBA" id="ARBA00022927"/>
    </source>
</evidence>
<name>A0ABR6YQF6_9BURK</name>
<evidence type="ECO:0000256" key="6">
    <source>
        <dbReference type="ARBA" id="ARBA00022692"/>
    </source>
</evidence>
<evidence type="ECO:0000313" key="15">
    <source>
        <dbReference type="EMBL" id="MBC3886127.1"/>
    </source>
</evidence>
<evidence type="ECO:0000256" key="1">
    <source>
        <dbReference type="ARBA" id="ARBA00004651"/>
    </source>
</evidence>
<dbReference type="NCBIfam" id="TIGR00328">
    <property type="entry name" value="flhB"/>
    <property type="match status" value="1"/>
</dbReference>
<evidence type="ECO:0000256" key="4">
    <source>
        <dbReference type="ARBA" id="ARBA00022448"/>
    </source>
</evidence>
<keyword evidence="15" id="KW-0966">Cell projection</keyword>
<dbReference type="PANTHER" id="PTHR30531">
    <property type="entry name" value="FLAGELLAR BIOSYNTHETIC PROTEIN FLHB"/>
    <property type="match status" value="1"/>
</dbReference>
<dbReference type="EMBL" id="JACOGC010000005">
    <property type="protein sequence ID" value="MBC3886127.1"/>
    <property type="molecule type" value="Genomic_DNA"/>
</dbReference>
<dbReference type="InterPro" id="IPR006136">
    <property type="entry name" value="FlhB"/>
</dbReference>
<evidence type="ECO:0000256" key="11">
    <source>
        <dbReference type="ARBA" id="ARBA00023225"/>
    </source>
</evidence>
<protein>
    <recommendedName>
        <fullName evidence="3 13">Flagellar biosynthetic protein FlhB</fullName>
    </recommendedName>
</protein>
<keyword evidence="8 13" id="KW-0653">Protein transport</keyword>
<comment type="caution">
    <text evidence="13">Lacks conserved residue(s) required for the propagation of feature annotation.</text>
</comment>
<dbReference type="SUPFAM" id="SSF160544">
    <property type="entry name" value="EscU C-terminal domain-like"/>
    <property type="match status" value="1"/>
</dbReference>
<keyword evidence="10 13" id="KW-0472">Membrane</keyword>
<evidence type="ECO:0000313" key="16">
    <source>
        <dbReference type="Proteomes" id="UP000613113"/>
    </source>
</evidence>
<comment type="function">
    <text evidence="12 13">Required for formation of the rod structure in the basal body of the flagellar apparatus. Together with FliI and FliH, may constitute the export apparatus of flagellin.</text>
</comment>
<keyword evidence="15" id="KW-0282">Flagellum</keyword>
<dbReference type="Pfam" id="PF01312">
    <property type="entry name" value="Bac_export_2"/>
    <property type="match status" value="1"/>
</dbReference>
<evidence type="ECO:0000256" key="13">
    <source>
        <dbReference type="RuleBase" id="RU364091"/>
    </source>
</evidence>
<reference evidence="15 16" key="1">
    <citation type="submission" date="2020-08" db="EMBL/GenBank/DDBJ databases">
        <title>Novel species isolated from subtropical streams in China.</title>
        <authorList>
            <person name="Lu H."/>
        </authorList>
    </citation>
    <scope>NUCLEOTIDE SEQUENCE [LARGE SCALE GENOMIC DNA]</scope>
    <source>
        <strain evidence="15 16">FT31W</strain>
    </source>
</reference>
<dbReference type="PRINTS" id="PR00950">
    <property type="entry name" value="TYPE3IMSPROT"/>
</dbReference>
<keyword evidence="7 13" id="KW-1005">Bacterial flagellum biogenesis</keyword>
<evidence type="ECO:0000256" key="14">
    <source>
        <dbReference type="SAM" id="MobiDB-lite"/>
    </source>
</evidence>
<feature type="transmembrane region" description="Helical" evidence="13">
    <location>
        <begin position="96"/>
        <end position="117"/>
    </location>
</feature>
<keyword evidence="15" id="KW-0969">Cilium</keyword>
<dbReference type="InterPro" id="IPR006135">
    <property type="entry name" value="T3SS_substrate_exporter"/>
</dbReference>
<keyword evidence="5 13" id="KW-1003">Cell membrane</keyword>
<sequence length="383" mass="41621">MAEESDLERTEPASPKRLEQAREEGDVPRSRELSTATILLAAGGALWTMGDTLISHLNQNLIAGLTLEREVAFDFNLLIGKIGSGLLDVMLAFSPVAVLLMLVALGSPLLIGGWLFSAKALEPNFGRLNPASGLGNMISARAGVELLKAILKTVLVGSVAWVVIMGQKEAIFALPLENVKLGTGHVGYMMAVSFMSIVAALILIAAIDAPYQMWHYANKLKMTHQEVVQESKEANGNPQIKAKIRQQQREMARRRMMAEIPKADVVVTNPTHFAVALKYTEGGMRAPKVVAKGADEVAAKIRELAKEHQVPLLEAPPLARALFKHTELGDEIPEGLYAAVAEVLAYVFQLRVYRERGGVRPEEPLQLNVPAEMDPNNQAGVMV</sequence>
<proteinExistence type="inferred from homology"/>
<comment type="subcellular location">
    <subcellularLocation>
        <location evidence="1">Cell membrane</location>
        <topology evidence="1">Multi-pass membrane protein</topology>
    </subcellularLocation>
</comment>
<keyword evidence="11 13" id="KW-1006">Bacterial flagellum protein export</keyword>
<evidence type="ECO:0000256" key="9">
    <source>
        <dbReference type="ARBA" id="ARBA00022989"/>
    </source>
</evidence>
<organism evidence="15 16">
    <name type="scientific">Undibacterium griseum</name>
    <dbReference type="NCBI Taxonomy" id="2762295"/>
    <lineage>
        <taxon>Bacteria</taxon>
        <taxon>Pseudomonadati</taxon>
        <taxon>Pseudomonadota</taxon>
        <taxon>Betaproteobacteria</taxon>
        <taxon>Burkholderiales</taxon>
        <taxon>Oxalobacteraceae</taxon>
        <taxon>Undibacterium</taxon>
    </lineage>
</organism>
<keyword evidence="6 13" id="KW-0812">Transmembrane</keyword>
<keyword evidence="16" id="KW-1185">Reference proteome</keyword>
<dbReference type="Gene3D" id="3.40.1690.10">
    <property type="entry name" value="secretion proteins EscU"/>
    <property type="match status" value="1"/>
</dbReference>
<dbReference type="Proteomes" id="UP000613113">
    <property type="component" value="Unassembled WGS sequence"/>
</dbReference>
<feature type="transmembrane region" description="Helical" evidence="13">
    <location>
        <begin position="186"/>
        <end position="211"/>
    </location>
</feature>
<evidence type="ECO:0000256" key="12">
    <source>
        <dbReference type="ARBA" id="ARBA00025078"/>
    </source>
</evidence>
<keyword evidence="4 13" id="KW-0813">Transport</keyword>
<evidence type="ECO:0000256" key="3">
    <source>
        <dbReference type="ARBA" id="ARBA00021622"/>
    </source>
</evidence>
<feature type="transmembrane region" description="Helical" evidence="13">
    <location>
        <begin position="146"/>
        <end position="166"/>
    </location>
</feature>
<comment type="similarity">
    <text evidence="2 13">Belongs to the type III secretion exporter family.</text>
</comment>
<gene>
    <name evidence="13 15" type="primary">flhB</name>
    <name evidence="15" type="ORF">H8K27_13385</name>
</gene>
<comment type="caution">
    <text evidence="15">The sequence shown here is derived from an EMBL/GenBank/DDBJ whole genome shotgun (WGS) entry which is preliminary data.</text>
</comment>
<keyword evidence="9 13" id="KW-1133">Transmembrane helix</keyword>
<evidence type="ECO:0000256" key="5">
    <source>
        <dbReference type="ARBA" id="ARBA00022475"/>
    </source>
</evidence>